<feature type="region of interest" description="Disordered" evidence="1">
    <location>
        <begin position="351"/>
        <end position="375"/>
    </location>
</feature>
<dbReference type="Pfam" id="PF07647">
    <property type="entry name" value="SAM_2"/>
    <property type="match status" value="1"/>
</dbReference>
<feature type="region of interest" description="Disordered" evidence="1">
    <location>
        <begin position="8"/>
        <end position="118"/>
    </location>
</feature>
<dbReference type="SMART" id="SM00454">
    <property type="entry name" value="SAM"/>
    <property type="match status" value="1"/>
</dbReference>
<feature type="domain" description="SAM" evidence="2">
    <location>
        <begin position="275"/>
        <end position="324"/>
    </location>
</feature>
<evidence type="ECO:0000256" key="1">
    <source>
        <dbReference type="SAM" id="MobiDB-lite"/>
    </source>
</evidence>
<dbReference type="PROSITE" id="PS50105">
    <property type="entry name" value="SAM_DOMAIN"/>
    <property type="match status" value="1"/>
</dbReference>
<dbReference type="Gene3D" id="1.10.150.50">
    <property type="entry name" value="Transcription Factor, Ets-1"/>
    <property type="match status" value="1"/>
</dbReference>
<protein>
    <submittedName>
        <fullName evidence="4">Uncharacterized protein LOC112048204 isoform X1</fullName>
    </submittedName>
</protein>
<dbReference type="Proteomes" id="UP001652582">
    <property type="component" value="Chromosome 14"/>
</dbReference>
<feature type="compositionally biased region" description="Low complexity" evidence="1">
    <location>
        <begin position="40"/>
        <end position="68"/>
    </location>
</feature>
<dbReference type="InterPro" id="IPR050548">
    <property type="entry name" value="PcG_chromatin_remod_factors"/>
</dbReference>
<feature type="compositionally biased region" description="Low complexity" evidence="1">
    <location>
        <begin position="80"/>
        <end position="96"/>
    </location>
</feature>
<sequence length="375" mass="40545">MYLKMYIKSERFYQQPDNQPLKEEDKCFSDYDEEDDREAGAAARRCARDAASPAQAHAPASAAPAPLAGVKSERLSPHDSTASRSRSVTPSTSSYPGTPPERGSPHAPPAPAHPPRNYSDIMRSLAARYNTHPTNDYFHRMNGFAVEQRAPSQPQVDATDVPVGGLFAKLAKQQGGPPRLPAFPVMLDMSSTKTLLAISRVGRGGRSRRKRVGAGTTAEHSPLDLSAAGESAAKRARLSASPSTRSDGDERASNEDRSENRECLCAEARARLSAWSVDEVCDFVSSIDICAEYASNFREQRIDGAGLPLLTEEHLTMMLQMKLGPALKLRAVLARRLEPCAQCLANAANTTPTNTPKINGTSLKSEPRSNTTSPS</sequence>
<feature type="compositionally biased region" description="Basic residues" evidence="1">
    <location>
        <begin position="203"/>
        <end position="212"/>
    </location>
</feature>
<dbReference type="GeneID" id="112048204"/>
<feature type="compositionally biased region" description="Basic and acidic residues" evidence="1">
    <location>
        <begin position="20"/>
        <end position="29"/>
    </location>
</feature>
<dbReference type="RefSeq" id="XP_052741411.1">
    <property type="nucleotide sequence ID" value="XM_052885451.1"/>
</dbReference>
<dbReference type="InterPro" id="IPR013761">
    <property type="entry name" value="SAM/pointed_sf"/>
</dbReference>
<name>A0ABM3LQR8_BICAN</name>
<dbReference type="SUPFAM" id="SSF47769">
    <property type="entry name" value="SAM/Pointed domain"/>
    <property type="match status" value="1"/>
</dbReference>
<feature type="compositionally biased region" description="Basic and acidic residues" evidence="1">
    <location>
        <begin position="246"/>
        <end position="260"/>
    </location>
</feature>
<keyword evidence="3" id="KW-1185">Reference proteome</keyword>
<organism evidence="3 4">
    <name type="scientific">Bicyclus anynana</name>
    <name type="common">Squinting bush brown butterfly</name>
    <dbReference type="NCBI Taxonomy" id="110368"/>
    <lineage>
        <taxon>Eukaryota</taxon>
        <taxon>Metazoa</taxon>
        <taxon>Ecdysozoa</taxon>
        <taxon>Arthropoda</taxon>
        <taxon>Hexapoda</taxon>
        <taxon>Insecta</taxon>
        <taxon>Pterygota</taxon>
        <taxon>Neoptera</taxon>
        <taxon>Endopterygota</taxon>
        <taxon>Lepidoptera</taxon>
        <taxon>Glossata</taxon>
        <taxon>Ditrysia</taxon>
        <taxon>Papilionoidea</taxon>
        <taxon>Nymphalidae</taxon>
        <taxon>Satyrinae</taxon>
        <taxon>Satyrini</taxon>
        <taxon>Mycalesina</taxon>
        <taxon>Bicyclus</taxon>
    </lineage>
</organism>
<dbReference type="InterPro" id="IPR001660">
    <property type="entry name" value="SAM"/>
</dbReference>
<reference evidence="4" key="1">
    <citation type="submission" date="2025-08" db="UniProtKB">
        <authorList>
            <consortium name="RefSeq"/>
        </authorList>
    </citation>
    <scope>IDENTIFICATION</scope>
</reference>
<evidence type="ECO:0000313" key="4">
    <source>
        <dbReference type="RefSeq" id="XP_052741411.1"/>
    </source>
</evidence>
<evidence type="ECO:0000259" key="2">
    <source>
        <dbReference type="PROSITE" id="PS50105"/>
    </source>
</evidence>
<dbReference type="PANTHER" id="PTHR12247">
    <property type="entry name" value="POLYCOMB GROUP PROTEIN"/>
    <property type="match status" value="1"/>
</dbReference>
<accession>A0ABM3LQR8</accession>
<feature type="compositionally biased region" description="Polar residues" evidence="1">
    <location>
        <begin position="357"/>
        <end position="375"/>
    </location>
</feature>
<dbReference type="PANTHER" id="PTHR12247:SF138">
    <property type="entry name" value="POLYHOMEOTIC DISTAL, ISOFORM A-RELATED"/>
    <property type="match status" value="1"/>
</dbReference>
<evidence type="ECO:0000313" key="3">
    <source>
        <dbReference type="Proteomes" id="UP001652582"/>
    </source>
</evidence>
<feature type="region of interest" description="Disordered" evidence="1">
    <location>
        <begin position="199"/>
        <end position="260"/>
    </location>
</feature>
<gene>
    <name evidence="4" type="primary">LOC112048204</name>
</gene>
<proteinExistence type="predicted"/>